<dbReference type="Proteomes" id="UP001303647">
    <property type="component" value="Unassembled WGS sequence"/>
</dbReference>
<protein>
    <submittedName>
        <fullName evidence="5">N-terminal domain of NEFA-interacting nuclear protein NIP30-domain-containing protein</fullName>
    </submittedName>
</protein>
<reference evidence="5" key="2">
    <citation type="submission" date="2023-05" db="EMBL/GenBank/DDBJ databases">
        <authorList>
            <consortium name="Lawrence Berkeley National Laboratory"/>
            <person name="Steindorff A."/>
            <person name="Hensen N."/>
            <person name="Bonometti L."/>
            <person name="Westerberg I."/>
            <person name="Brannstrom I.O."/>
            <person name="Guillou S."/>
            <person name="Cros-Aarteil S."/>
            <person name="Calhoun S."/>
            <person name="Haridas S."/>
            <person name="Kuo A."/>
            <person name="Mondo S."/>
            <person name="Pangilinan J."/>
            <person name="Riley R."/>
            <person name="Labutti K."/>
            <person name="Andreopoulos B."/>
            <person name="Lipzen A."/>
            <person name="Chen C."/>
            <person name="Yanf M."/>
            <person name="Daum C."/>
            <person name="Ng V."/>
            <person name="Clum A."/>
            <person name="Ohm R."/>
            <person name="Martin F."/>
            <person name="Silar P."/>
            <person name="Natvig D."/>
            <person name="Lalanne C."/>
            <person name="Gautier V."/>
            <person name="Ament-Velasquez S.L."/>
            <person name="Kruys A."/>
            <person name="Hutchinson M.I."/>
            <person name="Powell A.J."/>
            <person name="Barry K."/>
            <person name="Miller A.N."/>
            <person name="Grigoriev I.V."/>
            <person name="Debuchy R."/>
            <person name="Gladieux P."/>
            <person name="Thoren M.H."/>
            <person name="Johannesson H."/>
        </authorList>
    </citation>
    <scope>NUCLEOTIDE SEQUENCE</scope>
    <source>
        <strain evidence="5">CBS 359.72</strain>
    </source>
</reference>
<dbReference type="AlphaFoldDB" id="A0AAN7D2L5"/>
<feature type="compositionally biased region" description="Basic and acidic residues" evidence="3">
    <location>
        <begin position="126"/>
        <end position="148"/>
    </location>
</feature>
<evidence type="ECO:0000256" key="3">
    <source>
        <dbReference type="SAM" id="MobiDB-lite"/>
    </source>
</evidence>
<accession>A0AAN7D2L5</accession>
<dbReference type="EMBL" id="MU857606">
    <property type="protein sequence ID" value="KAK4251412.1"/>
    <property type="molecule type" value="Genomic_DNA"/>
</dbReference>
<comment type="caution">
    <text evidence="5">The sequence shown here is derived from an EMBL/GenBank/DDBJ whole genome shotgun (WGS) entry which is preliminary data.</text>
</comment>
<proteinExistence type="predicted"/>
<dbReference type="PANTHER" id="PTHR13495">
    <property type="entry name" value="NEFA-INTERACTING NUCLEAR PROTEIN NIP30"/>
    <property type="match status" value="1"/>
</dbReference>
<feature type="compositionally biased region" description="Basic and acidic residues" evidence="3">
    <location>
        <begin position="62"/>
        <end position="72"/>
    </location>
</feature>
<gene>
    <name evidence="5" type="ORF">C7999DRAFT_28145</name>
</gene>
<feature type="region of interest" description="Disordered" evidence="3">
    <location>
        <begin position="126"/>
        <end position="174"/>
    </location>
</feature>
<evidence type="ECO:0000256" key="1">
    <source>
        <dbReference type="ARBA" id="ARBA00004123"/>
    </source>
</evidence>
<organism evidence="5 6">
    <name type="scientific">Corynascus novoguineensis</name>
    <dbReference type="NCBI Taxonomy" id="1126955"/>
    <lineage>
        <taxon>Eukaryota</taxon>
        <taxon>Fungi</taxon>
        <taxon>Dikarya</taxon>
        <taxon>Ascomycota</taxon>
        <taxon>Pezizomycotina</taxon>
        <taxon>Sordariomycetes</taxon>
        <taxon>Sordariomycetidae</taxon>
        <taxon>Sordariales</taxon>
        <taxon>Chaetomiaceae</taxon>
        <taxon>Corynascus</taxon>
    </lineage>
</organism>
<reference evidence="5" key="1">
    <citation type="journal article" date="2023" name="Mol. Phylogenet. Evol.">
        <title>Genome-scale phylogeny and comparative genomics of the fungal order Sordariales.</title>
        <authorList>
            <person name="Hensen N."/>
            <person name="Bonometti L."/>
            <person name="Westerberg I."/>
            <person name="Brannstrom I.O."/>
            <person name="Guillou S."/>
            <person name="Cros-Aarteil S."/>
            <person name="Calhoun S."/>
            <person name="Haridas S."/>
            <person name="Kuo A."/>
            <person name="Mondo S."/>
            <person name="Pangilinan J."/>
            <person name="Riley R."/>
            <person name="LaButti K."/>
            <person name="Andreopoulos B."/>
            <person name="Lipzen A."/>
            <person name="Chen C."/>
            <person name="Yan M."/>
            <person name="Daum C."/>
            <person name="Ng V."/>
            <person name="Clum A."/>
            <person name="Steindorff A."/>
            <person name="Ohm R.A."/>
            <person name="Martin F."/>
            <person name="Silar P."/>
            <person name="Natvig D.O."/>
            <person name="Lalanne C."/>
            <person name="Gautier V."/>
            <person name="Ament-Velasquez S.L."/>
            <person name="Kruys A."/>
            <person name="Hutchinson M.I."/>
            <person name="Powell A.J."/>
            <person name="Barry K."/>
            <person name="Miller A.N."/>
            <person name="Grigoriev I.V."/>
            <person name="Debuchy R."/>
            <person name="Gladieux P."/>
            <person name="Hiltunen Thoren M."/>
            <person name="Johannesson H."/>
        </authorList>
    </citation>
    <scope>NUCLEOTIDE SEQUENCE</scope>
    <source>
        <strain evidence="5">CBS 359.72</strain>
    </source>
</reference>
<feature type="compositionally biased region" description="Basic residues" evidence="3">
    <location>
        <begin position="189"/>
        <end position="204"/>
    </location>
</feature>
<feature type="region of interest" description="Disordered" evidence="3">
    <location>
        <begin position="189"/>
        <end position="311"/>
    </location>
</feature>
<feature type="compositionally biased region" description="Low complexity" evidence="3">
    <location>
        <begin position="270"/>
        <end position="287"/>
    </location>
</feature>
<dbReference type="Pfam" id="PF10187">
    <property type="entry name" value="FAM192A_Fyv6_N"/>
    <property type="match status" value="1"/>
</dbReference>
<dbReference type="InterPro" id="IPR019331">
    <property type="entry name" value="FAM192A/Fyv6_N"/>
</dbReference>
<feature type="compositionally biased region" description="Low complexity" evidence="3">
    <location>
        <begin position="21"/>
        <end position="61"/>
    </location>
</feature>
<dbReference type="PANTHER" id="PTHR13495:SF0">
    <property type="entry name" value="PSME3-INTERACTING PROTEIN"/>
    <property type="match status" value="1"/>
</dbReference>
<keyword evidence="2" id="KW-0539">Nucleus</keyword>
<feature type="compositionally biased region" description="Basic and acidic residues" evidence="3">
    <location>
        <begin position="220"/>
        <end position="238"/>
    </location>
</feature>
<evidence type="ECO:0000313" key="6">
    <source>
        <dbReference type="Proteomes" id="UP001303647"/>
    </source>
</evidence>
<feature type="region of interest" description="Disordered" evidence="3">
    <location>
        <begin position="1"/>
        <end position="83"/>
    </location>
</feature>
<keyword evidence="6" id="KW-1185">Reference proteome</keyword>
<name>A0AAN7D2L5_9PEZI</name>
<dbReference type="InterPro" id="IPR039845">
    <property type="entry name" value="FAM192A"/>
</dbReference>
<evidence type="ECO:0000256" key="2">
    <source>
        <dbReference type="ARBA" id="ARBA00023242"/>
    </source>
</evidence>
<feature type="domain" description="FAM192A/Fyv6 N-terminal" evidence="4">
    <location>
        <begin position="39"/>
        <end position="145"/>
    </location>
</feature>
<sequence length="311" mass="33062">MSSRFISAGAINAATGEEAKSSPASTQPTTSTTTTGGPSTSAASAKSAEKQAAWAAASAQLEADRLRRREQQQRQQSSQEKSLYEVLQANKAAKQAAFEEAHRLRNQFRALDDDEVEFLDEVRARRRREEEEARREVEKGLEAFREAQKNGLAAQSGSAGEDHTAGDELNDEEEERVLLGEFGFGVAGRKRRRGEVGKEKKRVKGVNAVKRVSTGGGGDGVEREATDRQNKDGEKYDRVGGQGELGENEAAREPSAAARGKVSTETVAKAAGPTSTSTTPTSGSASGVPASTSITKPGGLLVDYGSDDDED</sequence>
<evidence type="ECO:0000259" key="4">
    <source>
        <dbReference type="Pfam" id="PF10187"/>
    </source>
</evidence>
<dbReference type="GO" id="GO:0005634">
    <property type="term" value="C:nucleus"/>
    <property type="evidence" value="ECO:0007669"/>
    <property type="project" value="UniProtKB-SubCell"/>
</dbReference>
<evidence type="ECO:0000313" key="5">
    <source>
        <dbReference type="EMBL" id="KAK4251412.1"/>
    </source>
</evidence>
<comment type="subcellular location">
    <subcellularLocation>
        <location evidence="1">Nucleus</location>
    </subcellularLocation>
</comment>